<dbReference type="EMBL" id="PYMC01000004">
    <property type="protein sequence ID" value="PSW05630.1"/>
    <property type="molecule type" value="Genomic_DNA"/>
</dbReference>
<dbReference type="InterPro" id="IPR022225">
    <property type="entry name" value="Phage_tail_fibre_N"/>
</dbReference>
<dbReference type="Proteomes" id="UP000240904">
    <property type="component" value="Unassembled WGS sequence"/>
</dbReference>
<protein>
    <recommendedName>
        <fullName evidence="1">Phage tail fibre protein N-terminal domain-containing protein</fullName>
    </recommendedName>
</protein>
<dbReference type="SUPFAM" id="SSF51126">
    <property type="entry name" value="Pectin lyase-like"/>
    <property type="match status" value="1"/>
</dbReference>
<evidence type="ECO:0000313" key="3">
    <source>
        <dbReference type="Proteomes" id="UP000240904"/>
    </source>
</evidence>
<dbReference type="RefSeq" id="WP_107282782.1">
    <property type="nucleotide sequence ID" value="NZ_PYMC01000004.1"/>
</dbReference>
<keyword evidence="3" id="KW-1185">Reference proteome</keyword>
<dbReference type="AlphaFoldDB" id="A0A2T3N093"/>
<dbReference type="OrthoDB" id="9810174at2"/>
<proteinExistence type="predicted"/>
<name>A0A2T3N093_9GAMM</name>
<sequence length="808" mass="89976">MANTTETKILTAAGKSLLADVNAQEVPFKLDKFIFANIPNRADFPQPDDEIPTEHVVFEKSVETRGKLSADVVIYTTTLESSDGPFEFNWTGGYSSEHGVLVTIDHHALTPKTPNEPGIVGNTLVRNITLEYKDVAEITNITVDAKSWQYNASDRMKKMDTDTAQAIIDQNGKDWFIADGFLVTPQSSAFNIKAGAGYVSGNRVTLEFDRNVQVSNKPSFIYVDAHREGTPTGEQVTLFDFVVTAEEKDDYTDANGMKHFVCKIAQVLADGSVSDLRPEGESAGKEWVSGKLDIWSNSENLKFKFNPLSPEQIIHSLFRSFVRVDYFITEEMNENKDHSEAIRTAVATGAKRIIFPPMELFYDGKKIAAGSDVVVDGWGCKITAIPGHYKESYFFIGNDFGVNYDPNFERDENFTVIGMEFNGNADNISFDDDCGMSAFYFYCCDNINVQAVNVHDIPKSNVGLYPGILYRFCKDATTLNCITLRTDRQGVLYLESTGEISGGTYRDSYHREPILVTSETLSEIGATPVYQASDVKVLGVTAENYNTQYGTRVIRFSGVSNGHVGNGTIMRGAKRNGFGSDIEGLFIAYPNDIPIIDRTHTVKIDGVEIEDVTRDIRIQNKGFKRVTINNVTSKNVTHALKSVEGYLDGYLSINNYVAHVEDETLVITDCHSLEIDNVKTYGGKQHWLIQRYGKLDIDNFNIEDNQASDYVMLVIDQVDGEGINVFEDIPLIANGRGKNNINNRIRVDGTGPLGEKHCYYCTNNQFVSFEGARIPVTRQGFHYFWVDDDGIYRKKSGVPKAINDGSAV</sequence>
<reference evidence="2 3" key="1">
    <citation type="submission" date="2018-03" db="EMBL/GenBank/DDBJ databases">
        <title>Whole genome sequencing of Histamine producing bacteria.</title>
        <authorList>
            <person name="Butler K."/>
        </authorList>
    </citation>
    <scope>NUCLEOTIDE SEQUENCE [LARGE SCALE GENOMIC DNA]</scope>
    <source>
        <strain evidence="2 3">DSM 16190</strain>
    </source>
</reference>
<feature type="domain" description="Phage tail fibre protein N-terminal" evidence="1">
    <location>
        <begin position="8"/>
        <end position="145"/>
    </location>
</feature>
<evidence type="ECO:0000259" key="1">
    <source>
        <dbReference type="Pfam" id="PF12571"/>
    </source>
</evidence>
<organism evidence="2 3">
    <name type="scientific">Photobacterium lipolyticum</name>
    <dbReference type="NCBI Taxonomy" id="266810"/>
    <lineage>
        <taxon>Bacteria</taxon>
        <taxon>Pseudomonadati</taxon>
        <taxon>Pseudomonadota</taxon>
        <taxon>Gammaproteobacteria</taxon>
        <taxon>Vibrionales</taxon>
        <taxon>Vibrionaceae</taxon>
        <taxon>Photobacterium</taxon>
    </lineage>
</organism>
<dbReference type="Gene3D" id="2.160.20.10">
    <property type="entry name" value="Single-stranded right-handed beta-helix, Pectin lyase-like"/>
    <property type="match status" value="1"/>
</dbReference>
<gene>
    <name evidence="2" type="ORF">C9I89_07725</name>
</gene>
<dbReference type="InterPro" id="IPR011050">
    <property type="entry name" value="Pectin_lyase_fold/virulence"/>
</dbReference>
<dbReference type="InterPro" id="IPR012334">
    <property type="entry name" value="Pectin_lyas_fold"/>
</dbReference>
<dbReference type="Pfam" id="PF12571">
    <property type="entry name" value="Phage_tail_fib"/>
    <property type="match status" value="1"/>
</dbReference>
<comment type="caution">
    <text evidence="2">The sequence shown here is derived from an EMBL/GenBank/DDBJ whole genome shotgun (WGS) entry which is preliminary data.</text>
</comment>
<evidence type="ECO:0000313" key="2">
    <source>
        <dbReference type="EMBL" id="PSW05630.1"/>
    </source>
</evidence>
<accession>A0A2T3N093</accession>